<reference evidence="8 9" key="1">
    <citation type="submission" date="2019-01" db="EMBL/GenBank/DDBJ databases">
        <title>Ktedonosporobacter rubrisoli SCAWS-G2.</title>
        <authorList>
            <person name="Huang Y."/>
            <person name="Yan B."/>
        </authorList>
    </citation>
    <scope>NUCLEOTIDE SEQUENCE [LARGE SCALE GENOMIC DNA]</scope>
    <source>
        <strain evidence="8 9">SCAWS-G2</strain>
    </source>
</reference>
<dbReference type="OrthoDB" id="346004at2"/>
<keyword evidence="6 7" id="KW-0472">Membrane</keyword>
<dbReference type="InterPro" id="IPR051907">
    <property type="entry name" value="DoxX-like_oxidoreductase"/>
</dbReference>
<keyword evidence="4 7" id="KW-0812">Transmembrane</keyword>
<protein>
    <submittedName>
        <fullName evidence="8">DoxX family protein</fullName>
    </submittedName>
</protein>
<evidence type="ECO:0000256" key="4">
    <source>
        <dbReference type="ARBA" id="ARBA00022692"/>
    </source>
</evidence>
<dbReference type="InterPro" id="IPR032808">
    <property type="entry name" value="DoxX"/>
</dbReference>
<dbReference type="Pfam" id="PF07681">
    <property type="entry name" value="DoxX"/>
    <property type="match status" value="1"/>
</dbReference>
<evidence type="ECO:0000256" key="1">
    <source>
        <dbReference type="ARBA" id="ARBA00004651"/>
    </source>
</evidence>
<gene>
    <name evidence="8" type="ORF">EPA93_23295</name>
</gene>
<feature type="transmembrane region" description="Helical" evidence="7">
    <location>
        <begin position="111"/>
        <end position="130"/>
    </location>
</feature>
<dbReference type="EMBL" id="CP035758">
    <property type="protein sequence ID" value="QBD78750.1"/>
    <property type="molecule type" value="Genomic_DNA"/>
</dbReference>
<feature type="transmembrane region" description="Helical" evidence="7">
    <location>
        <begin position="68"/>
        <end position="91"/>
    </location>
</feature>
<dbReference type="PANTHER" id="PTHR33452:SF1">
    <property type="entry name" value="INNER MEMBRANE PROTEIN YPHA-RELATED"/>
    <property type="match status" value="1"/>
</dbReference>
<keyword evidence="3" id="KW-1003">Cell membrane</keyword>
<dbReference type="GO" id="GO:0005886">
    <property type="term" value="C:plasma membrane"/>
    <property type="evidence" value="ECO:0007669"/>
    <property type="project" value="UniProtKB-SubCell"/>
</dbReference>
<evidence type="ECO:0000256" key="2">
    <source>
        <dbReference type="ARBA" id="ARBA00006679"/>
    </source>
</evidence>
<evidence type="ECO:0000256" key="7">
    <source>
        <dbReference type="SAM" id="Phobius"/>
    </source>
</evidence>
<evidence type="ECO:0000256" key="3">
    <source>
        <dbReference type="ARBA" id="ARBA00022475"/>
    </source>
</evidence>
<comment type="similarity">
    <text evidence="2">Belongs to the DoxX family.</text>
</comment>
<feature type="transmembrane region" description="Helical" evidence="7">
    <location>
        <begin position="142"/>
        <end position="161"/>
    </location>
</feature>
<keyword evidence="5 7" id="KW-1133">Transmembrane helix</keyword>
<sequence>MTLALSSGLLLLRLVAGLTIAAHGLQKLIPWAGGPGFSGMKEGLQKQGFKPAALWTGLAVVGELGGGLSLALGFLTPLGAAGIIGAMTIAIFKTHWKAGFWSQKHGYEYALLHLAVALAFGIMGPGSYSLDALFGLTALNTLPLFLVLAALAVIVAGIGVISSRPAPVKATEASSHAS</sequence>
<dbReference type="PANTHER" id="PTHR33452">
    <property type="entry name" value="OXIDOREDUCTASE CATD-RELATED"/>
    <property type="match status" value="1"/>
</dbReference>
<dbReference type="RefSeq" id="WP_129889803.1">
    <property type="nucleotide sequence ID" value="NZ_CP035758.1"/>
</dbReference>
<evidence type="ECO:0000256" key="5">
    <source>
        <dbReference type="ARBA" id="ARBA00022989"/>
    </source>
</evidence>
<evidence type="ECO:0000313" key="9">
    <source>
        <dbReference type="Proteomes" id="UP000290365"/>
    </source>
</evidence>
<evidence type="ECO:0000313" key="8">
    <source>
        <dbReference type="EMBL" id="QBD78750.1"/>
    </source>
</evidence>
<dbReference type="Proteomes" id="UP000290365">
    <property type="component" value="Chromosome"/>
</dbReference>
<accession>A0A4P6JTW5</accession>
<organism evidence="8 9">
    <name type="scientific">Ktedonosporobacter rubrisoli</name>
    <dbReference type="NCBI Taxonomy" id="2509675"/>
    <lineage>
        <taxon>Bacteria</taxon>
        <taxon>Bacillati</taxon>
        <taxon>Chloroflexota</taxon>
        <taxon>Ktedonobacteria</taxon>
        <taxon>Ktedonobacterales</taxon>
        <taxon>Ktedonosporobacteraceae</taxon>
        <taxon>Ktedonosporobacter</taxon>
    </lineage>
</organism>
<evidence type="ECO:0000256" key="6">
    <source>
        <dbReference type="ARBA" id="ARBA00023136"/>
    </source>
</evidence>
<name>A0A4P6JTW5_KTERU</name>
<dbReference type="AlphaFoldDB" id="A0A4P6JTW5"/>
<comment type="subcellular location">
    <subcellularLocation>
        <location evidence="1">Cell membrane</location>
        <topology evidence="1">Multi-pass membrane protein</topology>
    </subcellularLocation>
</comment>
<keyword evidence="9" id="KW-1185">Reference proteome</keyword>
<dbReference type="KEGG" id="kbs:EPA93_23295"/>
<proteinExistence type="inferred from homology"/>